<dbReference type="EnsemblMetazoa" id="AFAF017148-RA">
    <property type="protein sequence ID" value="AFAF017148-PA"/>
    <property type="gene ID" value="AFAF017148"/>
</dbReference>
<feature type="region of interest" description="Disordered" evidence="7">
    <location>
        <begin position="230"/>
        <end position="294"/>
    </location>
</feature>
<keyword evidence="3" id="KW-0862">Zinc</keyword>
<evidence type="ECO:0000313" key="10">
    <source>
        <dbReference type="Proteomes" id="UP000075886"/>
    </source>
</evidence>
<dbReference type="PROSITE" id="PS50089">
    <property type="entry name" value="ZF_RING_2"/>
    <property type="match status" value="1"/>
</dbReference>
<dbReference type="GO" id="GO:0016925">
    <property type="term" value="P:protein sumoylation"/>
    <property type="evidence" value="ECO:0007669"/>
    <property type="project" value="TreeGrafter"/>
</dbReference>
<proteinExistence type="predicted"/>
<evidence type="ECO:0000256" key="4">
    <source>
        <dbReference type="ARBA" id="ARBA00023254"/>
    </source>
</evidence>
<dbReference type="GO" id="GO:0008270">
    <property type="term" value="F:zinc ion binding"/>
    <property type="evidence" value="ECO:0007669"/>
    <property type="project" value="UniProtKB-KW"/>
</dbReference>
<evidence type="ECO:0000256" key="1">
    <source>
        <dbReference type="ARBA" id="ARBA00022723"/>
    </source>
</evidence>
<organism evidence="9 10">
    <name type="scientific">Anopheles farauti</name>
    <dbReference type="NCBI Taxonomy" id="69004"/>
    <lineage>
        <taxon>Eukaryota</taxon>
        <taxon>Metazoa</taxon>
        <taxon>Ecdysozoa</taxon>
        <taxon>Arthropoda</taxon>
        <taxon>Hexapoda</taxon>
        <taxon>Insecta</taxon>
        <taxon>Pterygota</taxon>
        <taxon>Neoptera</taxon>
        <taxon>Endopterygota</taxon>
        <taxon>Diptera</taxon>
        <taxon>Nematocera</taxon>
        <taxon>Culicoidea</taxon>
        <taxon>Culicidae</taxon>
        <taxon>Anophelinae</taxon>
        <taxon>Anopheles</taxon>
    </lineage>
</organism>
<keyword evidence="10" id="KW-1185">Reference proteome</keyword>
<evidence type="ECO:0000256" key="3">
    <source>
        <dbReference type="ARBA" id="ARBA00022833"/>
    </source>
</evidence>
<dbReference type="EMBL" id="AXCN02000579">
    <property type="status" value="NOT_ANNOTATED_CDS"/>
    <property type="molecule type" value="Genomic_DNA"/>
</dbReference>
<dbReference type="InterPro" id="IPR042123">
    <property type="entry name" value="Zip3/RNF212-like"/>
</dbReference>
<evidence type="ECO:0000256" key="6">
    <source>
        <dbReference type="SAM" id="Coils"/>
    </source>
</evidence>
<keyword evidence="2 5" id="KW-0863">Zinc-finger</keyword>
<accession>A0A182QUJ0</accession>
<dbReference type="GO" id="GO:0007131">
    <property type="term" value="P:reciprocal meiotic recombination"/>
    <property type="evidence" value="ECO:0007669"/>
    <property type="project" value="InterPro"/>
</dbReference>
<dbReference type="InterPro" id="IPR013083">
    <property type="entry name" value="Znf_RING/FYVE/PHD"/>
</dbReference>
<dbReference type="PANTHER" id="PTHR22663:SF17">
    <property type="entry name" value="RING FINGER PROTEIN NARYA-RELATED"/>
    <property type="match status" value="1"/>
</dbReference>
<dbReference type="Pfam" id="PF14634">
    <property type="entry name" value="zf-RING_5"/>
    <property type="match status" value="1"/>
</dbReference>
<protein>
    <recommendedName>
        <fullName evidence="8">RING-type domain-containing protein</fullName>
    </recommendedName>
</protein>
<evidence type="ECO:0000259" key="8">
    <source>
        <dbReference type="PROSITE" id="PS50089"/>
    </source>
</evidence>
<keyword evidence="6" id="KW-0175">Coiled coil</keyword>
<feature type="compositionally biased region" description="Polar residues" evidence="7">
    <location>
        <begin position="253"/>
        <end position="274"/>
    </location>
</feature>
<sequence length="294" mass="33932">MPPARWIHCNLCFYLMVKKDRKFYHLSCLHVLCRQCMSKTNRGTICAVCSKPLERFTELSNQMDRHEKMYYDPGMLQALSTAHQTVVFQHKQREHLVKRILRCRYVNAQMKEMENQLREKIVEAQRRYEKFRNYRRNLQEVLRQSSPRFATGTLVPFGQTARQLRTPQLSQNKPALSSRDDDSVSRRHDLRSPSPIASVSFNPRSTGNWTPGATVEASLNRHHVTMFNHSQRSNTGSMTDERSKAANGFANDSGVSSMHTPMSSSLCSRRTTPQGLPYPVTKPGLFHQPGRVHR</sequence>
<dbReference type="GO" id="GO:0000795">
    <property type="term" value="C:synaptonemal complex"/>
    <property type="evidence" value="ECO:0007669"/>
    <property type="project" value="InterPro"/>
</dbReference>
<evidence type="ECO:0000256" key="7">
    <source>
        <dbReference type="SAM" id="MobiDB-lite"/>
    </source>
</evidence>
<evidence type="ECO:0000256" key="5">
    <source>
        <dbReference type="PROSITE-ProRule" id="PRU00175"/>
    </source>
</evidence>
<feature type="domain" description="RING-type" evidence="8">
    <location>
        <begin position="9"/>
        <end position="50"/>
    </location>
</feature>
<dbReference type="Proteomes" id="UP000075886">
    <property type="component" value="Unassembled WGS sequence"/>
</dbReference>
<feature type="compositionally biased region" description="Basic and acidic residues" evidence="7">
    <location>
        <begin position="178"/>
        <end position="191"/>
    </location>
</feature>
<feature type="coiled-coil region" evidence="6">
    <location>
        <begin position="107"/>
        <end position="141"/>
    </location>
</feature>
<dbReference type="GO" id="GO:0007129">
    <property type="term" value="P:homologous chromosome pairing at meiosis"/>
    <property type="evidence" value="ECO:0007669"/>
    <property type="project" value="TreeGrafter"/>
</dbReference>
<evidence type="ECO:0000313" key="9">
    <source>
        <dbReference type="EnsemblMetazoa" id="AFAF017148-PA"/>
    </source>
</evidence>
<dbReference type="InterPro" id="IPR017907">
    <property type="entry name" value="Znf_RING_CS"/>
</dbReference>
<keyword evidence="4" id="KW-0469">Meiosis</keyword>
<reference evidence="10" key="1">
    <citation type="submission" date="2014-01" db="EMBL/GenBank/DDBJ databases">
        <title>The Genome Sequence of Anopheles farauti FAR1 (V2).</title>
        <authorList>
            <consortium name="The Broad Institute Genomics Platform"/>
            <person name="Neafsey D.E."/>
            <person name="Besansky N."/>
            <person name="Howell P."/>
            <person name="Walton C."/>
            <person name="Young S.K."/>
            <person name="Zeng Q."/>
            <person name="Gargeya S."/>
            <person name="Fitzgerald M."/>
            <person name="Haas B."/>
            <person name="Abouelleil A."/>
            <person name="Allen A.W."/>
            <person name="Alvarado L."/>
            <person name="Arachchi H.M."/>
            <person name="Berlin A.M."/>
            <person name="Chapman S.B."/>
            <person name="Gainer-Dewar J."/>
            <person name="Goldberg J."/>
            <person name="Griggs A."/>
            <person name="Gujja S."/>
            <person name="Hansen M."/>
            <person name="Howarth C."/>
            <person name="Imamovic A."/>
            <person name="Ireland A."/>
            <person name="Larimer J."/>
            <person name="McCowan C."/>
            <person name="Murphy C."/>
            <person name="Pearson M."/>
            <person name="Poon T.W."/>
            <person name="Priest M."/>
            <person name="Roberts A."/>
            <person name="Saif S."/>
            <person name="Shea T."/>
            <person name="Sisk P."/>
            <person name="Sykes S."/>
            <person name="Wortman J."/>
            <person name="Nusbaum C."/>
            <person name="Birren B."/>
        </authorList>
    </citation>
    <scope>NUCLEOTIDE SEQUENCE [LARGE SCALE GENOMIC DNA]</scope>
    <source>
        <strain evidence="10">FAR1</strain>
    </source>
</reference>
<dbReference type="STRING" id="69004.A0A182QUJ0"/>
<dbReference type="Gene3D" id="3.30.40.10">
    <property type="entry name" value="Zinc/RING finger domain, C3HC4 (zinc finger)"/>
    <property type="match status" value="1"/>
</dbReference>
<dbReference type="PROSITE" id="PS00518">
    <property type="entry name" value="ZF_RING_1"/>
    <property type="match status" value="1"/>
</dbReference>
<name>A0A182QUJ0_9DIPT</name>
<feature type="compositionally biased region" description="Polar residues" evidence="7">
    <location>
        <begin position="160"/>
        <end position="175"/>
    </location>
</feature>
<dbReference type="AlphaFoldDB" id="A0A182QUJ0"/>
<evidence type="ECO:0000256" key="2">
    <source>
        <dbReference type="ARBA" id="ARBA00022771"/>
    </source>
</evidence>
<keyword evidence="1" id="KW-0479">Metal-binding</keyword>
<dbReference type="InterPro" id="IPR001841">
    <property type="entry name" value="Znf_RING"/>
</dbReference>
<dbReference type="PANTHER" id="PTHR22663">
    <property type="entry name" value="RING FINGER PROTEIN NARYA-RELATED"/>
    <property type="match status" value="1"/>
</dbReference>
<reference evidence="9" key="2">
    <citation type="submission" date="2020-05" db="UniProtKB">
        <authorList>
            <consortium name="EnsemblMetazoa"/>
        </authorList>
    </citation>
    <scope>IDENTIFICATION</scope>
    <source>
        <strain evidence="9">FAR1</strain>
    </source>
</reference>
<dbReference type="GO" id="GO:0019789">
    <property type="term" value="F:SUMO transferase activity"/>
    <property type="evidence" value="ECO:0007669"/>
    <property type="project" value="InterPro"/>
</dbReference>
<feature type="region of interest" description="Disordered" evidence="7">
    <location>
        <begin position="155"/>
        <end position="209"/>
    </location>
</feature>
<dbReference type="SUPFAM" id="SSF57850">
    <property type="entry name" value="RING/U-box"/>
    <property type="match status" value="1"/>
</dbReference>
<dbReference type="VEuPathDB" id="VectorBase:AFAF017148"/>
<feature type="compositionally biased region" description="Polar residues" evidence="7">
    <location>
        <begin position="195"/>
        <end position="209"/>
    </location>
</feature>